<dbReference type="EMBL" id="FQVH01000016">
    <property type="protein sequence ID" value="SHF25365.1"/>
    <property type="molecule type" value="Genomic_DNA"/>
</dbReference>
<evidence type="ECO:0000313" key="2">
    <source>
        <dbReference type="Proteomes" id="UP000184088"/>
    </source>
</evidence>
<keyword evidence="2" id="KW-1185">Reference proteome</keyword>
<evidence type="ECO:0000313" key="1">
    <source>
        <dbReference type="EMBL" id="SHF25365.1"/>
    </source>
</evidence>
<reference evidence="1 2" key="1">
    <citation type="submission" date="2016-11" db="EMBL/GenBank/DDBJ databases">
        <authorList>
            <person name="Jaros S."/>
            <person name="Januszkiewicz K."/>
            <person name="Wedrychowicz H."/>
        </authorList>
    </citation>
    <scope>NUCLEOTIDE SEQUENCE [LARGE SCALE GENOMIC DNA]</scope>
    <source>
        <strain evidence="1 2">DSM 17918</strain>
    </source>
</reference>
<sequence>VYVVKDDGKLETSLTDAVKERHYDKAVKDILENYNTLEKIKNKIKEKEKGEI</sequence>
<gene>
    <name evidence="1" type="ORF">SAMN02746089_01552</name>
</gene>
<dbReference type="Proteomes" id="UP000184088">
    <property type="component" value="Unassembled WGS sequence"/>
</dbReference>
<protein>
    <submittedName>
        <fullName evidence="1">Uncharacterized protein</fullName>
    </submittedName>
</protein>
<dbReference type="AlphaFoldDB" id="A0A1M5A598"/>
<feature type="non-terminal residue" evidence="1">
    <location>
        <position position="1"/>
    </location>
</feature>
<organism evidence="1 2">
    <name type="scientific">Caldanaerobius fijiensis DSM 17918</name>
    <dbReference type="NCBI Taxonomy" id="1121256"/>
    <lineage>
        <taxon>Bacteria</taxon>
        <taxon>Bacillati</taxon>
        <taxon>Bacillota</taxon>
        <taxon>Clostridia</taxon>
        <taxon>Thermoanaerobacterales</taxon>
        <taxon>Thermoanaerobacteraceae</taxon>
        <taxon>Caldanaerobius</taxon>
    </lineage>
</organism>
<proteinExistence type="predicted"/>
<accession>A0A1M5A598</accession>
<name>A0A1M5A598_9THEO</name>